<gene>
    <name evidence="3" type="ORF">COT94_02935</name>
</gene>
<evidence type="ECO:0000313" key="4">
    <source>
        <dbReference type="Proteomes" id="UP000228533"/>
    </source>
</evidence>
<dbReference type="EMBL" id="PFAM01000016">
    <property type="protein sequence ID" value="PIT95979.1"/>
    <property type="molecule type" value="Genomic_DNA"/>
</dbReference>
<keyword evidence="1" id="KW-1133">Transmembrane helix</keyword>
<feature type="domain" description="DUF8128" evidence="2">
    <location>
        <begin position="107"/>
        <end position="372"/>
    </location>
</feature>
<dbReference type="Proteomes" id="UP000228533">
    <property type="component" value="Unassembled WGS sequence"/>
</dbReference>
<comment type="caution">
    <text evidence="3">The sequence shown here is derived from an EMBL/GenBank/DDBJ whole genome shotgun (WGS) entry which is preliminary data.</text>
</comment>
<dbReference type="InterPro" id="IPR058441">
    <property type="entry name" value="DUF8128"/>
</dbReference>
<organism evidence="3 4">
    <name type="scientific">Candidatus Falkowbacteria bacterium CG10_big_fil_rev_8_21_14_0_10_37_14</name>
    <dbReference type="NCBI Taxonomy" id="1974561"/>
    <lineage>
        <taxon>Bacteria</taxon>
        <taxon>Candidatus Falkowiibacteriota</taxon>
    </lineage>
</organism>
<reference evidence="4" key="1">
    <citation type="submission" date="2017-09" db="EMBL/GenBank/DDBJ databases">
        <title>Depth-based differentiation of microbial function through sediment-hosted aquifers and enrichment of novel symbionts in the deep terrestrial subsurface.</title>
        <authorList>
            <person name="Probst A.J."/>
            <person name="Ladd B."/>
            <person name="Jarett J.K."/>
            <person name="Geller-Mcgrath D.E."/>
            <person name="Sieber C.M.K."/>
            <person name="Emerson J.B."/>
            <person name="Anantharaman K."/>
            <person name="Thomas B.C."/>
            <person name="Malmstrom R."/>
            <person name="Stieglmeier M."/>
            <person name="Klingl A."/>
            <person name="Woyke T."/>
            <person name="Ryan C.M."/>
            <person name="Banfield J.F."/>
        </authorList>
    </citation>
    <scope>NUCLEOTIDE SEQUENCE [LARGE SCALE GENOMIC DNA]</scope>
</reference>
<accession>A0A2M6WT49</accession>
<sequence length="461" mass="53226">MEFNLYIEEFAKLLYLPFGQVVYRLVFWYFGWLPIAMVFLYGISLIWLDYIADKWYATQKFVFLAIDVPKNNEQSPKAVENLFTYLMGTQGAINLVEKWWEGKFQLGFSFEIVGIDGYIQFLIRTPLMFRPIVETAVYSQYPDAEISEVADYTTGAPEVYPDSEYDLWGAEYVFTGPEALPIKLYNQFEHKFGKPDVKDFKDTLATLMDLLSSFKPGEQLWFQLLISPASNDWTKRSDKYIEKLLGPKPEGILTMPPSHRKCLEAASEKKNKVGFTSKIRTIYFARKDVMDKAKAVNGFNGYMRQYSEQNLNGFIPYKFTVTSTAYFQAQKRLNKRKSNIMRAYKGRSFGVGSNPYVMNIEELATIWHFPIDMVVKAPLLQRAASKRIEGPMLLPTEDTAASKAVEPIFDADYQVKEKVNFNQVKEDKSEDFVGFLEREIAKDEYQAESEKDSPPNNLPFV</sequence>
<name>A0A2M6WT49_9BACT</name>
<evidence type="ECO:0000313" key="3">
    <source>
        <dbReference type="EMBL" id="PIT95979.1"/>
    </source>
</evidence>
<proteinExistence type="predicted"/>
<keyword evidence="1" id="KW-0472">Membrane</keyword>
<keyword evidence="1" id="KW-0812">Transmembrane</keyword>
<protein>
    <recommendedName>
        <fullName evidence="2">DUF8128 domain-containing protein</fullName>
    </recommendedName>
</protein>
<dbReference type="Pfam" id="PF26449">
    <property type="entry name" value="DUF8128"/>
    <property type="match status" value="1"/>
</dbReference>
<evidence type="ECO:0000256" key="1">
    <source>
        <dbReference type="SAM" id="Phobius"/>
    </source>
</evidence>
<feature type="transmembrane region" description="Helical" evidence="1">
    <location>
        <begin position="26"/>
        <end position="48"/>
    </location>
</feature>
<evidence type="ECO:0000259" key="2">
    <source>
        <dbReference type="Pfam" id="PF26449"/>
    </source>
</evidence>
<dbReference type="AlphaFoldDB" id="A0A2M6WT49"/>